<dbReference type="RefSeq" id="XP_009220984.1">
    <property type="nucleotide sequence ID" value="XM_009222720.1"/>
</dbReference>
<dbReference type="Proteomes" id="UP000006039">
    <property type="component" value="Unassembled WGS sequence"/>
</dbReference>
<feature type="region of interest" description="Disordered" evidence="1">
    <location>
        <begin position="39"/>
        <end position="58"/>
    </location>
</feature>
<evidence type="ECO:0000313" key="2">
    <source>
        <dbReference type="EMBL" id="EJT79839.1"/>
    </source>
</evidence>
<dbReference type="VEuPathDB" id="FungiDB:GGTG_04922"/>
<dbReference type="EnsemblFungi" id="EJT79839">
    <property type="protein sequence ID" value="EJT79839"/>
    <property type="gene ID" value="GGTG_04922"/>
</dbReference>
<accession>J3NUG6</accession>
<feature type="region of interest" description="Disordered" evidence="1">
    <location>
        <begin position="1"/>
        <end position="26"/>
    </location>
</feature>
<proteinExistence type="predicted"/>
<sequence>MAGGGGGHVPSKKVAQGPPSSCALNSHGPGPLVVAWATEGKGRNTKRQTGKWQAPRSYHVPGEVHPHTSMSMLPQSNVTILAGPPDRRIACCGCGFPASGGVQAERRGTSLGFGFCDAGMRTRGCPRGKKKAGRRALPWDKDFTLFYFISASTKLHGRAMQGRPCPQTLMRRGIYGISTSTAESYSAPCRPPTIYRQWRGAKMQPALPRQQHPPRLSLNANGRPLAAAGPVSGSSHKHVDAAKGPSWRASNSSVRRAGRPRPTNRPVCSRLTCSLSPGARMRVRLHKEQGRTATRSWRQIVSPSGLFVL</sequence>
<gene>
    <name evidence="3" type="primary">20345380</name>
    <name evidence="2" type="ORF">GGTG_04922</name>
</gene>
<reference evidence="3" key="4">
    <citation type="journal article" date="2015" name="G3 (Bethesda)">
        <title>Genome sequences of three phytopathogenic species of the Magnaporthaceae family of fungi.</title>
        <authorList>
            <person name="Okagaki L.H."/>
            <person name="Nunes C.C."/>
            <person name="Sailsbery J."/>
            <person name="Clay B."/>
            <person name="Brown D."/>
            <person name="John T."/>
            <person name="Oh Y."/>
            <person name="Young N."/>
            <person name="Fitzgerald M."/>
            <person name="Haas B.J."/>
            <person name="Zeng Q."/>
            <person name="Young S."/>
            <person name="Adiconis X."/>
            <person name="Fan L."/>
            <person name="Levin J.Z."/>
            <person name="Mitchell T.K."/>
            <person name="Okubara P.A."/>
            <person name="Farman M.L."/>
            <person name="Kohn L.M."/>
            <person name="Birren B."/>
            <person name="Ma L.-J."/>
            <person name="Dean R.A."/>
        </authorList>
    </citation>
    <scope>NUCLEOTIDE SEQUENCE</scope>
    <source>
        <strain evidence="3">R3-111a-1</strain>
    </source>
</reference>
<dbReference type="EMBL" id="GL385396">
    <property type="protein sequence ID" value="EJT79839.1"/>
    <property type="molecule type" value="Genomic_DNA"/>
</dbReference>
<protein>
    <submittedName>
        <fullName evidence="2 3">Uncharacterized protein</fullName>
    </submittedName>
</protein>
<reference evidence="4" key="1">
    <citation type="submission" date="2010-07" db="EMBL/GenBank/DDBJ databases">
        <title>The genome sequence of Gaeumannomyces graminis var. tritici strain R3-111a-1.</title>
        <authorList>
            <consortium name="The Broad Institute Genome Sequencing Platform"/>
            <person name="Ma L.-J."/>
            <person name="Dead R."/>
            <person name="Young S."/>
            <person name="Zeng Q."/>
            <person name="Koehrsen M."/>
            <person name="Alvarado L."/>
            <person name="Berlin A."/>
            <person name="Chapman S.B."/>
            <person name="Chen Z."/>
            <person name="Freedman E."/>
            <person name="Gellesch M."/>
            <person name="Goldberg J."/>
            <person name="Griggs A."/>
            <person name="Gujja S."/>
            <person name="Heilman E.R."/>
            <person name="Heiman D."/>
            <person name="Hepburn T."/>
            <person name="Howarth C."/>
            <person name="Jen D."/>
            <person name="Larson L."/>
            <person name="Mehta T."/>
            <person name="Neiman D."/>
            <person name="Pearson M."/>
            <person name="Roberts A."/>
            <person name="Saif S."/>
            <person name="Shea T."/>
            <person name="Shenoy N."/>
            <person name="Sisk P."/>
            <person name="Stolte C."/>
            <person name="Sykes S."/>
            <person name="Walk T."/>
            <person name="White J."/>
            <person name="Yandava C."/>
            <person name="Haas B."/>
            <person name="Nusbaum C."/>
            <person name="Birren B."/>
        </authorList>
    </citation>
    <scope>NUCLEOTIDE SEQUENCE [LARGE SCALE GENOMIC DNA]</scope>
    <source>
        <strain evidence="4">R3-111a-1</strain>
    </source>
</reference>
<dbReference type="AlphaFoldDB" id="J3NUG6"/>
<reference evidence="2" key="2">
    <citation type="submission" date="2010-07" db="EMBL/GenBank/DDBJ databases">
        <authorList>
            <consortium name="The Broad Institute Genome Sequencing Platform"/>
            <consortium name="Broad Institute Genome Sequencing Center for Infectious Disease"/>
            <person name="Ma L.-J."/>
            <person name="Dead R."/>
            <person name="Young S."/>
            <person name="Zeng Q."/>
            <person name="Koehrsen M."/>
            <person name="Alvarado L."/>
            <person name="Berlin A."/>
            <person name="Chapman S.B."/>
            <person name="Chen Z."/>
            <person name="Freedman E."/>
            <person name="Gellesch M."/>
            <person name="Goldberg J."/>
            <person name="Griggs A."/>
            <person name="Gujja S."/>
            <person name="Heilman E.R."/>
            <person name="Heiman D."/>
            <person name="Hepburn T."/>
            <person name="Howarth C."/>
            <person name="Jen D."/>
            <person name="Larson L."/>
            <person name="Mehta T."/>
            <person name="Neiman D."/>
            <person name="Pearson M."/>
            <person name="Roberts A."/>
            <person name="Saif S."/>
            <person name="Shea T."/>
            <person name="Shenoy N."/>
            <person name="Sisk P."/>
            <person name="Stolte C."/>
            <person name="Sykes S."/>
            <person name="Walk T."/>
            <person name="White J."/>
            <person name="Yandava C."/>
            <person name="Haas B."/>
            <person name="Nusbaum C."/>
            <person name="Birren B."/>
        </authorList>
    </citation>
    <scope>NUCLEOTIDE SEQUENCE</scope>
    <source>
        <strain evidence="2">R3-111a-1</strain>
    </source>
</reference>
<reference evidence="3" key="5">
    <citation type="submission" date="2018-04" db="UniProtKB">
        <authorList>
            <consortium name="EnsemblFungi"/>
        </authorList>
    </citation>
    <scope>IDENTIFICATION</scope>
    <source>
        <strain evidence="3">R3-111a-1</strain>
    </source>
</reference>
<evidence type="ECO:0000313" key="3">
    <source>
        <dbReference type="EnsemblFungi" id="EJT79839"/>
    </source>
</evidence>
<organism evidence="2">
    <name type="scientific">Gaeumannomyces tritici (strain R3-111a-1)</name>
    <name type="common">Wheat and barley take-all root rot fungus</name>
    <name type="synonym">Gaeumannomyces graminis var. tritici</name>
    <dbReference type="NCBI Taxonomy" id="644352"/>
    <lineage>
        <taxon>Eukaryota</taxon>
        <taxon>Fungi</taxon>
        <taxon>Dikarya</taxon>
        <taxon>Ascomycota</taxon>
        <taxon>Pezizomycotina</taxon>
        <taxon>Sordariomycetes</taxon>
        <taxon>Sordariomycetidae</taxon>
        <taxon>Magnaporthales</taxon>
        <taxon>Magnaporthaceae</taxon>
        <taxon>Gaeumannomyces</taxon>
    </lineage>
</organism>
<name>J3NUG6_GAET3</name>
<reference evidence="2" key="3">
    <citation type="submission" date="2010-09" db="EMBL/GenBank/DDBJ databases">
        <title>Annotation of Gaeumannomyces graminis var. tritici R3-111a-1.</title>
        <authorList>
            <consortium name="The Broad Institute Genome Sequencing Platform"/>
            <person name="Ma L.-J."/>
            <person name="Dead R."/>
            <person name="Young S.K."/>
            <person name="Zeng Q."/>
            <person name="Gargeya S."/>
            <person name="Fitzgerald M."/>
            <person name="Haas B."/>
            <person name="Abouelleil A."/>
            <person name="Alvarado L."/>
            <person name="Arachchi H.M."/>
            <person name="Berlin A."/>
            <person name="Brown A."/>
            <person name="Chapman S.B."/>
            <person name="Chen Z."/>
            <person name="Dunbar C."/>
            <person name="Freedman E."/>
            <person name="Gearin G."/>
            <person name="Gellesch M."/>
            <person name="Goldberg J."/>
            <person name="Griggs A."/>
            <person name="Gujja S."/>
            <person name="Heiman D."/>
            <person name="Howarth C."/>
            <person name="Larson L."/>
            <person name="Lui A."/>
            <person name="MacDonald P.J.P."/>
            <person name="Mehta T."/>
            <person name="Montmayeur A."/>
            <person name="Murphy C."/>
            <person name="Neiman D."/>
            <person name="Pearson M."/>
            <person name="Priest M."/>
            <person name="Roberts A."/>
            <person name="Saif S."/>
            <person name="Shea T."/>
            <person name="Shenoy N."/>
            <person name="Sisk P."/>
            <person name="Stolte C."/>
            <person name="Sykes S."/>
            <person name="Yandava C."/>
            <person name="Wortman J."/>
            <person name="Nusbaum C."/>
            <person name="Birren B."/>
        </authorList>
    </citation>
    <scope>NUCLEOTIDE SEQUENCE</scope>
    <source>
        <strain evidence="2">R3-111a-1</strain>
    </source>
</reference>
<dbReference type="GeneID" id="20345380"/>
<dbReference type="HOGENOM" id="CLU_900297_0_0_1"/>
<evidence type="ECO:0000313" key="4">
    <source>
        <dbReference type="Proteomes" id="UP000006039"/>
    </source>
</evidence>
<evidence type="ECO:0000256" key="1">
    <source>
        <dbReference type="SAM" id="MobiDB-lite"/>
    </source>
</evidence>
<feature type="region of interest" description="Disordered" evidence="1">
    <location>
        <begin position="205"/>
        <end position="269"/>
    </location>
</feature>
<keyword evidence="4" id="KW-1185">Reference proteome</keyword>